<name>A0A369VXJ9_9SPHN</name>
<gene>
    <name evidence="3" type="ORF">DVW87_05480</name>
</gene>
<feature type="compositionally biased region" description="Low complexity" evidence="1">
    <location>
        <begin position="43"/>
        <end position="63"/>
    </location>
</feature>
<keyword evidence="4" id="KW-1185">Reference proteome</keyword>
<reference evidence="3 4" key="1">
    <citation type="submission" date="2018-07" db="EMBL/GenBank/DDBJ databases">
        <title>a novel species of Sphingomonas isolated from the rhizosphere soil of Araceae plant.</title>
        <authorList>
            <person name="Zhiyong W."/>
            <person name="Qinglan Z."/>
            <person name="Zhiwei F."/>
            <person name="Ding X."/>
            <person name="Gejiao W."/>
            <person name="Shixue Z."/>
        </authorList>
    </citation>
    <scope>NUCLEOTIDE SEQUENCE [LARGE SCALE GENOMIC DNA]</scope>
    <source>
        <strain evidence="3 4">WZY 27</strain>
    </source>
</reference>
<protein>
    <recommendedName>
        <fullName evidence="5">LPXTG cell wall anchor domain-containing protein</fullName>
    </recommendedName>
</protein>
<sequence length="367" mass="37791">MLAGPAAAQNQSAPVIVPIPENFSLPGQAAPAPGPTATPTPAPVLSSSPTPRATPTPRASATPSPRPTSTPSPTPSPTQTPRAAASATPTPVPQEAPAPMESVTPLPAPLPGIPVEVQDAEPGTGWGGMALGGGLIVLLLAGGWWWLRRRRTGAETAGDDFAAAPIAPAEAEASPPPVAEDALELVERAPAPAPQRLERRAPAAPAPRLAFEFRPRRAGTNLTSAAVDYHIVVRNAGEGGAERVQVDIRLLTANRVQDAQLAALFGAALERVSVAPFDLGAGGEAVLDGMALLPREAVSAIGSAERPMFVPLIALNIAYVAGGADARAAAVWVIGRDRGEEQKLGAFRLDEVRMYEGVVAREYPVPR</sequence>
<dbReference type="Proteomes" id="UP000253918">
    <property type="component" value="Unassembled WGS sequence"/>
</dbReference>
<feature type="transmembrane region" description="Helical" evidence="2">
    <location>
        <begin position="126"/>
        <end position="147"/>
    </location>
</feature>
<feature type="region of interest" description="Disordered" evidence="1">
    <location>
        <begin position="1"/>
        <end position="121"/>
    </location>
</feature>
<evidence type="ECO:0008006" key="5">
    <source>
        <dbReference type="Google" id="ProtNLM"/>
    </source>
</evidence>
<accession>A0A369VXJ9</accession>
<keyword evidence="2" id="KW-0812">Transmembrane</keyword>
<feature type="compositionally biased region" description="Pro residues" evidence="1">
    <location>
        <begin position="64"/>
        <end position="78"/>
    </location>
</feature>
<keyword evidence="2" id="KW-1133">Transmembrane helix</keyword>
<keyword evidence="2" id="KW-0472">Membrane</keyword>
<organism evidence="3 4">
    <name type="scientific">Sphingomonas aracearum</name>
    <dbReference type="NCBI Taxonomy" id="2283317"/>
    <lineage>
        <taxon>Bacteria</taxon>
        <taxon>Pseudomonadati</taxon>
        <taxon>Pseudomonadota</taxon>
        <taxon>Alphaproteobacteria</taxon>
        <taxon>Sphingomonadales</taxon>
        <taxon>Sphingomonadaceae</taxon>
        <taxon>Sphingomonas</taxon>
    </lineage>
</organism>
<comment type="caution">
    <text evidence="3">The sequence shown here is derived from an EMBL/GenBank/DDBJ whole genome shotgun (WGS) entry which is preliminary data.</text>
</comment>
<evidence type="ECO:0000256" key="1">
    <source>
        <dbReference type="SAM" id="MobiDB-lite"/>
    </source>
</evidence>
<dbReference type="EMBL" id="QQNB01000001">
    <property type="protein sequence ID" value="RDE07106.1"/>
    <property type="molecule type" value="Genomic_DNA"/>
</dbReference>
<proteinExistence type="predicted"/>
<evidence type="ECO:0000313" key="3">
    <source>
        <dbReference type="EMBL" id="RDE07106.1"/>
    </source>
</evidence>
<evidence type="ECO:0000256" key="2">
    <source>
        <dbReference type="SAM" id="Phobius"/>
    </source>
</evidence>
<dbReference type="AlphaFoldDB" id="A0A369VXJ9"/>
<feature type="compositionally biased region" description="Low complexity" evidence="1">
    <location>
        <begin position="79"/>
        <end position="89"/>
    </location>
</feature>
<feature type="compositionally biased region" description="Pro residues" evidence="1">
    <location>
        <begin position="32"/>
        <end position="42"/>
    </location>
</feature>
<evidence type="ECO:0000313" key="4">
    <source>
        <dbReference type="Proteomes" id="UP000253918"/>
    </source>
</evidence>